<accession>A0ABR2LWA9</accession>
<gene>
    <name evidence="1" type="ORF">KSP40_PGU002354</name>
</gene>
<name>A0ABR2LWA9_9ASPA</name>
<protein>
    <submittedName>
        <fullName evidence="1">Uncharacterized protein</fullName>
    </submittedName>
</protein>
<dbReference type="Proteomes" id="UP001412067">
    <property type="component" value="Unassembled WGS sequence"/>
</dbReference>
<organism evidence="1 2">
    <name type="scientific">Platanthera guangdongensis</name>
    <dbReference type="NCBI Taxonomy" id="2320717"/>
    <lineage>
        <taxon>Eukaryota</taxon>
        <taxon>Viridiplantae</taxon>
        <taxon>Streptophyta</taxon>
        <taxon>Embryophyta</taxon>
        <taxon>Tracheophyta</taxon>
        <taxon>Spermatophyta</taxon>
        <taxon>Magnoliopsida</taxon>
        <taxon>Liliopsida</taxon>
        <taxon>Asparagales</taxon>
        <taxon>Orchidaceae</taxon>
        <taxon>Orchidoideae</taxon>
        <taxon>Orchideae</taxon>
        <taxon>Orchidinae</taxon>
        <taxon>Platanthera</taxon>
    </lineage>
</organism>
<keyword evidence="2" id="KW-1185">Reference proteome</keyword>
<evidence type="ECO:0000313" key="2">
    <source>
        <dbReference type="Proteomes" id="UP001412067"/>
    </source>
</evidence>
<sequence>MPRACRPLTFWPRRRRAFLYALPVPSGHVWFSPCCWPDWAYSCLDRIVSKISWDPINIYMDKNVYNEL</sequence>
<reference evidence="1 2" key="1">
    <citation type="journal article" date="2022" name="Nat. Plants">
        <title>Genomes of leafy and leafless Platanthera orchids illuminate the evolution of mycoheterotrophy.</title>
        <authorList>
            <person name="Li M.H."/>
            <person name="Liu K.W."/>
            <person name="Li Z."/>
            <person name="Lu H.C."/>
            <person name="Ye Q.L."/>
            <person name="Zhang D."/>
            <person name="Wang J.Y."/>
            <person name="Li Y.F."/>
            <person name="Zhong Z.M."/>
            <person name="Liu X."/>
            <person name="Yu X."/>
            <person name="Liu D.K."/>
            <person name="Tu X.D."/>
            <person name="Liu B."/>
            <person name="Hao Y."/>
            <person name="Liao X.Y."/>
            <person name="Jiang Y.T."/>
            <person name="Sun W.H."/>
            <person name="Chen J."/>
            <person name="Chen Y.Q."/>
            <person name="Ai Y."/>
            <person name="Zhai J.W."/>
            <person name="Wu S.S."/>
            <person name="Zhou Z."/>
            <person name="Hsiao Y.Y."/>
            <person name="Wu W.L."/>
            <person name="Chen Y.Y."/>
            <person name="Lin Y.F."/>
            <person name="Hsu J.L."/>
            <person name="Li C.Y."/>
            <person name="Wang Z.W."/>
            <person name="Zhao X."/>
            <person name="Zhong W.Y."/>
            <person name="Ma X.K."/>
            <person name="Ma L."/>
            <person name="Huang J."/>
            <person name="Chen G.Z."/>
            <person name="Huang M.Z."/>
            <person name="Huang L."/>
            <person name="Peng D.H."/>
            <person name="Luo Y.B."/>
            <person name="Zou S.Q."/>
            <person name="Chen S.P."/>
            <person name="Lan S."/>
            <person name="Tsai W.C."/>
            <person name="Van de Peer Y."/>
            <person name="Liu Z.J."/>
        </authorList>
    </citation>
    <scope>NUCLEOTIDE SEQUENCE [LARGE SCALE GENOMIC DNA]</scope>
    <source>
        <strain evidence="1">Lor288</strain>
    </source>
</reference>
<proteinExistence type="predicted"/>
<comment type="caution">
    <text evidence="1">The sequence shown here is derived from an EMBL/GenBank/DDBJ whole genome shotgun (WGS) entry which is preliminary data.</text>
</comment>
<evidence type="ECO:0000313" key="1">
    <source>
        <dbReference type="EMBL" id="KAK8950547.1"/>
    </source>
</evidence>
<dbReference type="EMBL" id="JBBWWR010000015">
    <property type="protein sequence ID" value="KAK8950547.1"/>
    <property type="molecule type" value="Genomic_DNA"/>
</dbReference>